<dbReference type="Pfam" id="PF14267">
    <property type="entry name" value="DUF4357"/>
    <property type="match status" value="1"/>
</dbReference>
<name>A0A9X4NYA7_9LACT</name>
<evidence type="ECO:0000259" key="2">
    <source>
        <dbReference type="Pfam" id="PF07510"/>
    </source>
</evidence>
<dbReference type="InterPro" id="IPR025579">
    <property type="entry name" value="DUF4357"/>
</dbReference>
<evidence type="ECO:0000313" key="4">
    <source>
        <dbReference type="EMBL" id="MDG6145772.1"/>
    </source>
</evidence>
<feature type="domain" description="DUF4357" evidence="3">
    <location>
        <begin position="619"/>
        <end position="670"/>
    </location>
</feature>
<accession>A0A9X4NYA7</accession>
<organism evidence="4 5">
    <name type="scientific">Lactococcus formosensis</name>
    <dbReference type="NCBI Taxonomy" id="1281486"/>
    <lineage>
        <taxon>Bacteria</taxon>
        <taxon>Bacillati</taxon>
        <taxon>Bacillota</taxon>
        <taxon>Bacilli</taxon>
        <taxon>Lactobacillales</taxon>
        <taxon>Streptococcaceae</taxon>
        <taxon>Lactococcus</taxon>
    </lineage>
</organism>
<sequence length="683" mass="79908">MESNPRKLLDEFIPEAMGKQFVIPVYQRKYTWTVKKQLIQLKKDLIKLIEDESHQTQHFLGTIVYLENIVDYKTERSVVDGQQRLVTMFLIAHAIKSIAENEYRAREIDETYLQNYAEKVGSRYRQRLYPSVADGNEYLIIAEGRYDELNRASESNIVRNFLYLQSELRNLVEKYTFDRVLYALKRFSIVYIKLDEHDNAQQIFESINSTGERLTASDLIRNFIMMDKSNEEQTILYTTYWRRLEEVFNNSRAMEDFFRYYLAAITGKYSAKHVLYQAFKNYWYEECEKFSDAKLLEKLVRYSNYFASLYYKKPEGKYSEIVNDFQSLESMMPAPFILELSEWYYKDKLITEEQYFGVIKVLNNYQIRRYFNGDDTSRISKAFPTYIKNVQRYAEKYGYENIVDIVIYILVTRNQSNKMALPTDKSLKANLLNANAYTMRLTRWLLEKIENRNNSATLDMSKLSIEHIMPQTGTYYWEEKSDAVGEDYTGLVNSIGNLTLVTKPDNSAAGNKDFETKKKIFEDTLHIRMNKNLYDMSEWNSKTITDRSLELIDTLISMYPYLRSGGNYEYNDTRNIFLEAQGIKASGCLKEDETVIIYSGSEIYSKIKDIASDSLGETRQDLLNNGIIEEGVGGLQFAQDYAVSSVSKAAELILGGSRNGWEYWKDENGVIIKDSLRNKNNTN</sequence>
<dbReference type="InterPro" id="IPR011089">
    <property type="entry name" value="GmrSD_C"/>
</dbReference>
<evidence type="ECO:0000259" key="1">
    <source>
        <dbReference type="Pfam" id="PF03235"/>
    </source>
</evidence>
<feature type="domain" description="GmrSD restriction endonucleases N-terminal" evidence="1">
    <location>
        <begin position="19"/>
        <end position="224"/>
    </location>
</feature>
<dbReference type="RefSeq" id="WP_279359965.1">
    <property type="nucleotide sequence ID" value="NZ_JAMWDY010000003.1"/>
</dbReference>
<gene>
    <name evidence="4" type="ORF">NF717_08950</name>
</gene>
<evidence type="ECO:0000259" key="3">
    <source>
        <dbReference type="Pfam" id="PF14267"/>
    </source>
</evidence>
<dbReference type="Proteomes" id="UP001153199">
    <property type="component" value="Unassembled WGS sequence"/>
</dbReference>
<dbReference type="PANTHER" id="PTHR35149">
    <property type="entry name" value="SLL5132 PROTEIN"/>
    <property type="match status" value="1"/>
</dbReference>
<feature type="domain" description="GmrSD restriction endonucleases C-terminal" evidence="2">
    <location>
        <begin position="422"/>
        <end position="553"/>
    </location>
</feature>
<dbReference type="InterPro" id="IPR004919">
    <property type="entry name" value="GmrSD_N"/>
</dbReference>
<dbReference type="EMBL" id="JAMWFV010000014">
    <property type="protein sequence ID" value="MDG6145772.1"/>
    <property type="molecule type" value="Genomic_DNA"/>
</dbReference>
<protein>
    <submittedName>
        <fullName evidence="4">DUF4357 domain-containing protein</fullName>
    </submittedName>
</protein>
<dbReference type="Pfam" id="PF03235">
    <property type="entry name" value="GmrSD_N"/>
    <property type="match status" value="1"/>
</dbReference>
<dbReference type="AlphaFoldDB" id="A0A9X4NYA7"/>
<keyword evidence="5" id="KW-1185">Reference proteome</keyword>
<dbReference type="Pfam" id="PF07510">
    <property type="entry name" value="GmrSD_C"/>
    <property type="match status" value="1"/>
</dbReference>
<dbReference type="PANTHER" id="PTHR35149:SF2">
    <property type="entry name" value="DUF262 DOMAIN-CONTAINING PROTEIN"/>
    <property type="match status" value="1"/>
</dbReference>
<reference evidence="4" key="1">
    <citation type="submission" date="2022-06" db="EMBL/GenBank/DDBJ databases">
        <title>Lactococcus from bovine mastitis in China.</title>
        <authorList>
            <person name="Lin Y."/>
            <person name="Han B."/>
        </authorList>
    </citation>
    <scope>NUCLEOTIDE SEQUENCE</scope>
    <source>
        <strain evidence="4">Ningxia-I-26</strain>
    </source>
</reference>
<evidence type="ECO:0000313" key="5">
    <source>
        <dbReference type="Proteomes" id="UP001153199"/>
    </source>
</evidence>
<proteinExistence type="predicted"/>
<comment type="caution">
    <text evidence="4">The sequence shown here is derived from an EMBL/GenBank/DDBJ whole genome shotgun (WGS) entry which is preliminary data.</text>
</comment>